<feature type="domain" description="HupH hydrogenase expression protein C-terminal" evidence="2">
    <location>
        <begin position="52"/>
        <end position="148"/>
    </location>
</feature>
<dbReference type="EMBL" id="PKUN01000022">
    <property type="protein sequence ID" value="PLX60946.1"/>
    <property type="molecule type" value="Genomic_DNA"/>
</dbReference>
<evidence type="ECO:0000256" key="1">
    <source>
        <dbReference type="ARBA" id="ARBA00010832"/>
    </source>
</evidence>
<evidence type="ECO:0000313" key="3">
    <source>
        <dbReference type="EMBL" id="PLX60946.1"/>
    </source>
</evidence>
<proteinExistence type="inferred from homology"/>
<sequence>MGYYELPVAAVGAGTQPSETDGAELNYQAMPESMSTFAMPEIPEPEVVGDLLQARQLLDDVQGVLRDYRVGDPPSMFELSDLDRDNLALLDQLLGEGEVSIVVAGKSQTRIQESVLAGLWRVRYLDREGTLLRDTLEVADIPGLVRQATFAAAAEHLVLPDAPLPEGVLNAPPLVAELDEKSLAYRSAVPPHVINLTLLPQTEQDLAFLDQLLGAGSVTILSRGYGNCRITSTQMRYVWWVQYFNSQDNNILNTLEVTDVPAVACAAPEDIADSAQRLNEILEIYR</sequence>
<dbReference type="Proteomes" id="UP000235015">
    <property type="component" value="Unassembled WGS sequence"/>
</dbReference>
<gene>
    <name evidence="3" type="ORF">C0630_12830</name>
</gene>
<comment type="caution">
    <text evidence="3">The sequence shown here is derived from an EMBL/GenBank/DDBJ whole genome shotgun (WGS) entry which is preliminary data.</text>
</comment>
<dbReference type="RefSeq" id="WP_273439878.1">
    <property type="nucleotide sequence ID" value="NZ_PKUN01000022.1"/>
</dbReference>
<accession>A0A2N6CUT7</accession>
<protein>
    <submittedName>
        <fullName evidence="3">Hydrogenase expression/formation protein</fullName>
    </submittedName>
</protein>
<organism evidence="3 4">
    <name type="scientific">Sedimenticola selenatireducens</name>
    <dbReference type="NCBI Taxonomy" id="191960"/>
    <lineage>
        <taxon>Bacteria</taxon>
        <taxon>Pseudomonadati</taxon>
        <taxon>Pseudomonadota</taxon>
        <taxon>Gammaproteobacteria</taxon>
        <taxon>Chromatiales</taxon>
        <taxon>Sedimenticolaceae</taxon>
        <taxon>Sedimenticola</taxon>
    </lineage>
</organism>
<comment type="similarity">
    <text evidence="1">Belongs to the HupH/HyaF family.</text>
</comment>
<dbReference type="Gene3D" id="3.30.1370.140">
    <property type="entry name" value="HupH hydrogenase expression protein, C-terminal domain"/>
    <property type="match status" value="2"/>
</dbReference>
<evidence type="ECO:0000313" key="4">
    <source>
        <dbReference type="Proteomes" id="UP000235015"/>
    </source>
</evidence>
<feature type="domain" description="HupH hydrogenase expression protein C-terminal" evidence="2">
    <location>
        <begin position="168"/>
        <end position="284"/>
    </location>
</feature>
<dbReference type="AlphaFoldDB" id="A0A2N6CUT7"/>
<reference evidence="3 4" key="1">
    <citation type="submission" date="2017-11" db="EMBL/GenBank/DDBJ databases">
        <title>Genome-resolved metagenomics identifies genetic mobility, metabolic interactions, and unexpected diversity in perchlorate-reducing communities.</title>
        <authorList>
            <person name="Barnum T.P."/>
            <person name="Figueroa I.A."/>
            <person name="Carlstrom C.I."/>
            <person name="Lucas L.N."/>
            <person name="Engelbrektson A.L."/>
            <person name="Coates J.D."/>
        </authorList>
    </citation>
    <scope>NUCLEOTIDE SEQUENCE [LARGE SCALE GENOMIC DNA]</scope>
    <source>
        <strain evidence="3">BM301</strain>
    </source>
</reference>
<name>A0A2N6CUT7_9GAMM</name>
<dbReference type="InterPro" id="IPR006894">
    <property type="entry name" value="HupH_Hydgase_express_prot_C"/>
</dbReference>
<dbReference type="InterPro" id="IPR038527">
    <property type="entry name" value="HupH_C_sf"/>
</dbReference>
<dbReference type="STRING" id="1111735.GCA_000428045_00102"/>
<dbReference type="Pfam" id="PF04809">
    <property type="entry name" value="HupH_C"/>
    <property type="match status" value="2"/>
</dbReference>
<evidence type="ECO:0000259" key="2">
    <source>
        <dbReference type="Pfam" id="PF04809"/>
    </source>
</evidence>